<dbReference type="AlphaFoldDB" id="A0A0A8YKN0"/>
<accession>A0A0A8YKN0</accession>
<name>A0A0A8YKN0_ARUDO</name>
<protein>
    <submittedName>
        <fullName evidence="1">Uncharacterized protein</fullName>
    </submittedName>
</protein>
<reference evidence="1" key="2">
    <citation type="journal article" date="2015" name="Data Brief">
        <title>Shoot transcriptome of the giant reed, Arundo donax.</title>
        <authorList>
            <person name="Barrero R.A."/>
            <person name="Guerrero F.D."/>
            <person name="Moolhuijzen P."/>
            <person name="Goolsby J.A."/>
            <person name="Tidwell J."/>
            <person name="Bellgard S.E."/>
            <person name="Bellgard M.I."/>
        </authorList>
    </citation>
    <scope>NUCLEOTIDE SEQUENCE</scope>
    <source>
        <tissue evidence="1">Shoot tissue taken approximately 20 cm above the soil surface</tissue>
    </source>
</reference>
<sequence length="27" mass="2920">MPGGYGVTVSLSPSNRIAKQLMLSSYY</sequence>
<reference evidence="1" key="1">
    <citation type="submission" date="2014-09" db="EMBL/GenBank/DDBJ databases">
        <authorList>
            <person name="Magalhaes I.L.F."/>
            <person name="Oliveira U."/>
            <person name="Santos F.R."/>
            <person name="Vidigal T.H.D.A."/>
            <person name="Brescovit A.D."/>
            <person name="Santos A.J."/>
        </authorList>
    </citation>
    <scope>NUCLEOTIDE SEQUENCE</scope>
    <source>
        <tissue evidence="1">Shoot tissue taken approximately 20 cm above the soil surface</tissue>
    </source>
</reference>
<evidence type="ECO:0000313" key="1">
    <source>
        <dbReference type="EMBL" id="JAD26801.1"/>
    </source>
</evidence>
<dbReference type="EMBL" id="GBRH01271094">
    <property type="protein sequence ID" value="JAD26801.1"/>
    <property type="molecule type" value="Transcribed_RNA"/>
</dbReference>
<organism evidence="1">
    <name type="scientific">Arundo donax</name>
    <name type="common">Giant reed</name>
    <name type="synonym">Donax arundinaceus</name>
    <dbReference type="NCBI Taxonomy" id="35708"/>
    <lineage>
        <taxon>Eukaryota</taxon>
        <taxon>Viridiplantae</taxon>
        <taxon>Streptophyta</taxon>
        <taxon>Embryophyta</taxon>
        <taxon>Tracheophyta</taxon>
        <taxon>Spermatophyta</taxon>
        <taxon>Magnoliopsida</taxon>
        <taxon>Liliopsida</taxon>
        <taxon>Poales</taxon>
        <taxon>Poaceae</taxon>
        <taxon>PACMAD clade</taxon>
        <taxon>Arundinoideae</taxon>
        <taxon>Arundineae</taxon>
        <taxon>Arundo</taxon>
    </lineage>
</organism>
<proteinExistence type="predicted"/>